<gene>
    <name evidence="2" type="ORF">GETHED_16110</name>
</gene>
<keyword evidence="1" id="KW-0472">Membrane</keyword>
<accession>A0ABQ5PXY5</accession>
<feature type="transmembrane region" description="Helical" evidence="1">
    <location>
        <begin position="468"/>
        <end position="490"/>
    </location>
</feature>
<evidence type="ECO:0000256" key="1">
    <source>
        <dbReference type="SAM" id="Phobius"/>
    </source>
</evidence>
<evidence type="ECO:0008006" key="4">
    <source>
        <dbReference type="Google" id="ProtNLM"/>
    </source>
</evidence>
<feature type="transmembrane region" description="Helical" evidence="1">
    <location>
        <begin position="146"/>
        <end position="166"/>
    </location>
</feature>
<sequence length="637" mass="70371">MAPPSAVPFPLGKDPMPAPLPPLRSQLLLALLFGVAGLLLNALRLEIFFSVDVIFGSVFVMLVILRAGVGPAVAAALIAGSTTVVLWNHPWALVVFACEAFMVGWLVRRRAWDLLVADIAFWAVLGAPLVWLFYHQALHIDAQGTVLIILKQAVNGIINTLLAYLIHLAWRAWRNPKGVARPAFRSVVFVTMVSLVTFPALIYLTAFVRHEARQGEQDLVRRSAGLDLVARQALQTWIGDRHQSVAALASLAARPDPRREDLQRAVEAIRTAMPAFKRVGVLDVHADIIAFSPLVDDLGHPSLGRNLADRPYIPVLRESLSPQVSDVVMDRVGRPEPIVLLLVPVVRNGRYDGCCVGAVDAKQIQEVLAIVAGSVDAWLTLLDRSGHVISSTRKDLARMSAFTPSPGERRPLAERVWHVIPPARPGRSTMQRWGESIILREGILSPQLPWTVVLESPLAPLNGDLARITIQGLSTLLLLILLTIALAYLLSRRFTRAIARLEEATRAFPEHLGETPGTDLVLAPSRIAEIQHLNDRFQQMTHALRVSFRELNNLKDTLELRVATRTGELQTALDTIKTLHGIIPICASCKKIRDDQGSWNQLETYISQHTEADFSHGICPDCAKRLHPELRRREPDG</sequence>
<protein>
    <recommendedName>
        <fullName evidence="4">HAMP domain-containing protein</fullName>
    </recommendedName>
</protein>
<feature type="transmembrane region" description="Helical" evidence="1">
    <location>
        <begin position="187"/>
        <end position="208"/>
    </location>
</feature>
<comment type="caution">
    <text evidence="2">The sequence shown here is derived from an EMBL/GenBank/DDBJ whole genome shotgun (WGS) entry which is preliminary data.</text>
</comment>
<organism evidence="2 3">
    <name type="scientific">Geothrix edaphica</name>
    <dbReference type="NCBI Taxonomy" id="2927976"/>
    <lineage>
        <taxon>Bacteria</taxon>
        <taxon>Pseudomonadati</taxon>
        <taxon>Acidobacteriota</taxon>
        <taxon>Holophagae</taxon>
        <taxon>Holophagales</taxon>
        <taxon>Holophagaceae</taxon>
        <taxon>Geothrix</taxon>
    </lineage>
</organism>
<dbReference type="Gene3D" id="3.30.450.20">
    <property type="entry name" value="PAS domain"/>
    <property type="match status" value="1"/>
</dbReference>
<dbReference type="EMBL" id="BSDC01000002">
    <property type="protein sequence ID" value="GLH67247.1"/>
    <property type="molecule type" value="Genomic_DNA"/>
</dbReference>
<dbReference type="Gene3D" id="6.10.340.10">
    <property type="match status" value="1"/>
</dbReference>
<dbReference type="Proteomes" id="UP001165044">
    <property type="component" value="Unassembled WGS sequence"/>
</dbReference>
<proteinExistence type="predicted"/>
<feature type="transmembrane region" description="Helical" evidence="1">
    <location>
        <begin position="114"/>
        <end position="134"/>
    </location>
</feature>
<keyword evidence="3" id="KW-1185">Reference proteome</keyword>
<name>A0ABQ5PXY5_9BACT</name>
<feature type="transmembrane region" description="Helical" evidence="1">
    <location>
        <begin position="53"/>
        <end position="78"/>
    </location>
</feature>
<keyword evidence="1" id="KW-1133">Transmembrane helix</keyword>
<keyword evidence="1" id="KW-0812">Transmembrane</keyword>
<evidence type="ECO:0000313" key="2">
    <source>
        <dbReference type="EMBL" id="GLH67247.1"/>
    </source>
</evidence>
<feature type="transmembrane region" description="Helical" evidence="1">
    <location>
        <begin position="23"/>
        <end position="41"/>
    </location>
</feature>
<feature type="transmembrane region" description="Helical" evidence="1">
    <location>
        <begin position="90"/>
        <end position="107"/>
    </location>
</feature>
<evidence type="ECO:0000313" key="3">
    <source>
        <dbReference type="Proteomes" id="UP001165044"/>
    </source>
</evidence>
<reference evidence="2" key="1">
    <citation type="journal article" date="2023" name="Antonie Van Leeuwenhoek">
        <title>Mesoterricola silvestris gen. nov., sp. nov., Mesoterricola sediminis sp. nov., Geothrix oryzae sp. nov., Geothrix edaphica sp. nov., Geothrix rubra sp. nov., and Geothrix limicola sp. nov., six novel members of Acidobacteriota isolated from soils.</title>
        <authorList>
            <person name="Itoh H."/>
            <person name="Sugisawa Y."/>
            <person name="Mise K."/>
            <person name="Xu Z."/>
            <person name="Kuniyasu M."/>
            <person name="Ushijima N."/>
            <person name="Kawano K."/>
            <person name="Kobayashi E."/>
            <person name="Shiratori Y."/>
            <person name="Masuda Y."/>
            <person name="Senoo K."/>
        </authorList>
    </citation>
    <scope>NUCLEOTIDE SEQUENCE</scope>
    <source>
        <strain evidence="2">Red802</strain>
    </source>
</reference>